<dbReference type="Gene3D" id="3.40.50.10490">
    <property type="entry name" value="Glucose-6-phosphate isomerase like protein, domain 1"/>
    <property type="match status" value="1"/>
</dbReference>
<name>A0ABV9Z196_9HYPH</name>
<dbReference type="PROSITE" id="PS51464">
    <property type="entry name" value="SIS"/>
    <property type="match status" value="1"/>
</dbReference>
<keyword evidence="1" id="KW-0805">Transcription regulation</keyword>
<dbReference type="InterPro" id="IPR035472">
    <property type="entry name" value="RpiR-like_SIS"/>
</dbReference>
<dbReference type="InterPro" id="IPR036388">
    <property type="entry name" value="WH-like_DNA-bd_sf"/>
</dbReference>
<reference evidence="7" key="1">
    <citation type="journal article" date="2019" name="Int. J. Syst. Evol. Microbiol.">
        <title>The Global Catalogue of Microorganisms (GCM) 10K type strain sequencing project: providing services to taxonomists for standard genome sequencing and annotation.</title>
        <authorList>
            <consortium name="The Broad Institute Genomics Platform"/>
            <consortium name="The Broad Institute Genome Sequencing Center for Infectious Disease"/>
            <person name="Wu L."/>
            <person name="Ma J."/>
        </authorList>
    </citation>
    <scope>NUCLEOTIDE SEQUENCE [LARGE SCALE GENOMIC DNA]</scope>
    <source>
        <strain evidence="7">CGMCC 1.16444</strain>
    </source>
</reference>
<dbReference type="InterPro" id="IPR047640">
    <property type="entry name" value="RpiR-like"/>
</dbReference>
<feature type="domain" description="SIS" evidence="5">
    <location>
        <begin position="124"/>
        <end position="262"/>
    </location>
</feature>
<proteinExistence type="predicted"/>
<dbReference type="InterPro" id="IPR000281">
    <property type="entry name" value="HTH_RpiR"/>
</dbReference>
<dbReference type="Pfam" id="PF01418">
    <property type="entry name" value="HTH_6"/>
    <property type="match status" value="1"/>
</dbReference>
<evidence type="ECO:0000313" key="6">
    <source>
        <dbReference type="EMBL" id="MFC5067896.1"/>
    </source>
</evidence>
<dbReference type="Proteomes" id="UP001595796">
    <property type="component" value="Unassembled WGS sequence"/>
</dbReference>
<dbReference type="InterPro" id="IPR001347">
    <property type="entry name" value="SIS_dom"/>
</dbReference>
<feature type="domain" description="HTH rpiR-type" evidence="4">
    <location>
        <begin position="6"/>
        <end position="82"/>
    </location>
</feature>
<evidence type="ECO:0000313" key="7">
    <source>
        <dbReference type="Proteomes" id="UP001595796"/>
    </source>
</evidence>
<dbReference type="EMBL" id="JBHSJF010000006">
    <property type="protein sequence ID" value="MFC5067896.1"/>
    <property type="molecule type" value="Genomic_DNA"/>
</dbReference>
<dbReference type="SUPFAM" id="SSF46689">
    <property type="entry name" value="Homeodomain-like"/>
    <property type="match status" value="1"/>
</dbReference>
<accession>A0ABV9Z196</accession>
<dbReference type="PROSITE" id="PS51071">
    <property type="entry name" value="HTH_RPIR"/>
    <property type="match status" value="1"/>
</dbReference>
<keyword evidence="7" id="KW-1185">Reference proteome</keyword>
<dbReference type="Gene3D" id="1.10.10.10">
    <property type="entry name" value="Winged helix-like DNA-binding domain superfamily/Winged helix DNA-binding domain"/>
    <property type="match status" value="1"/>
</dbReference>
<dbReference type="CDD" id="cd05013">
    <property type="entry name" value="SIS_RpiR"/>
    <property type="match status" value="1"/>
</dbReference>
<dbReference type="SUPFAM" id="SSF53697">
    <property type="entry name" value="SIS domain"/>
    <property type="match status" value="1"/>
</dbReference>
<evidence type="ECO:0000256" key="1">
    <source>
        <dbReference type="ARBA" id="ARBA00023015"/>
    </source>
</evidence>
<comment type="caution">
    <text evidence="6">The sequence shown here is derived from an EMBL/GenBank/DDBJ whole genome shotgun (WGS) entry which is preliminary data.</text>
</comment>
<keyword evidence="2" id="KW-0238">DNA-binding</keyword>
<evidence type="ECO:0000259" key="5">
    <source>
        <dbReference type="PROSITE" id="PS51464"/>
    </source>
</evidence>
<sequence>MADSYSSLVDRIRARFVDLSPQQRIAASFVLKRPEDVAIVSMRTLAAHAGVQPVTFVRLARTLGFSAWEDFKEPFVERMRVAPALYSDRAKRLAGVDPSEVHRSHLKTLEATQTLNDNSVFAAAAEAFERADNVFVAGFRACFGPAHAFAYVYRLFRPDVVLLSGMGGSLESELRAVEEGDLVCVMGFRPYSRESVIVAEHAARRGATLIAITDSPLAPFARDAKVVLTFSTEGPSFFPSLVSAWGIVEQLLDVIVARGGEPVLERLKSAEAQLQALGVFVPAYGTEESSPG</sequence>
<dbReference type="PANTHER" id="PTHR30514:SF18">
    <property type="entry name" value="RPIR-FAMILY TRANSCRIPTIONAL REGULATOR"/>
    <property type="match status" value="1"/>
</dbReference>
<dbReference type="InterPro" id="IPR009057">
    <property type="entry name" value="Homeodomain-like_sf"/>
</dbReference>
<evidence type="ECO:0000256" key="3">
    <source>
        <dbReference type="ARBA" id="ARBA00023163"/>
    </source>
</evidence>
<dbReference type="PANTHER" id="PTHR30514">
    <property type="entry name" value="GLUCOKINASE"/>
    <property type="match status" value="1"/>
</dbReference>
<protein>
    <submittedName>
        <fullName evidence="6">MurR/RpiR family transcriptional regulator</fullName>
    </submittedName>
</protein>
<keyword evidence="3" id="KW-0804">Transcription</keyword>
<dbReference type="InterPro" id="IPR046348">
    <property type="entry name" value="SIS_dom_sf"/>
</dbReference>
<dbReference type="RefSeq" id="WP_114956540.1">
    <property type="nucleotide sequence ID" value="NZ_JBHSJF010000006.1"/>
</dbReference>
<gene>
    <name evidence="6" type="ORF">ACFPFW_07680</name>
</gene>
<organism evidence="6 7">
    <name type="scientific">Flaviflagellibacter deserti</name>
    <dbReference type="NCBI Taxonomy" id="2267266"/>
    <lineage>
        <taxon>Bacteria</taxon>
        <taxon>Pseudomonadati</taxon>
        <taxon>Pseudomonadota</taxon>
        <taxon>Alphaproteobacteria</taxon>
        <taxon>Hyphomicrobiales</taxon>
        <taxon>Flaviflagellibacter</taxon>
    </lineage>
</organism>
<dbReference type="Pfam" id="PF01380">
    <property type="entry name" value="SIS"/>
    <property type="match status" value="1"/>
</dbReference>
<evidence type="ECO:0000259" key="4">
    <source>
        <dbReference type="PROSITE" id="PS51071"/>
    </source>
</evidence>
<evidence type="ECO:0000256" key="2">
    <source>
        <dbReference type="ARBA" id="ARBA00023125"/>
    </source>
</evidence>